<evidence type="ECO:0000313" key="8">
    <source>
        <dbReference type="EMBL" id="API60302.1"/>
    </source>
</evidence>
<evidence type="ECO:0000256" key="6">
    <source>
        <dbReference type="HAMAP-Rule" id="MF_01216"/>
    </source>
</evidence>
<comment type="similarity">
    <text evidence="6">Belongs to the azoreductase type 1 family.</text>
</comment>
<comment type="cofactor">
    <cofactor evidence="6">
        <name>FMN</name>
        <dbReference type="ChEBI" id="CHEBI:58210"/>
    </cofactor>
    <text evidence="6">Binds 1 FMN per subunit.</text>
</comment>
<dbReference type="InterPro" id="IPR023048">
    <property type="entry name" value="NADH:quinone_OxRdtase_FMN_depd"/>
</dbReference>
<dbReference type="Gene3D" id="3.40.50.360">
    <property type="match status" value="1"/>
</dbReference>
<evidence type="ECO:0000256" key="5">
    <source>
        <dbReference type="ARBA" id="ARBA00048542"/>
    </source>
</evidence>
<feature type="binding site" evidence="6">
    <location>
        <begin position="95"/>
        <end position="98"/>
    </location>
    <ligand>
        <name>FMN</name>
        <dbReference type="ChEBI" id="CHEBI:58210"/>
    </ligand>
</feature>
<sequence length="212" mass="22958">MAERLLHIKASPRGSLSRSAMVASRLLARLQETDVEPLDLFDADLPPFGGAVIEGRYALLSGQPVAEDAAADWQRIEGMVAHFLSFDTWLFSTPMWNFGIPYRLKHYIDLLTQPGLAFSADAGGNVIGHAVGRTAIIIAAGALDTRPESALGSLDHQAAYLEAWLSFLGATNIHVIRVMPTFGEAAVVDRAMETAYAEADALARRLSRPSRV</sequence>
<dbReference type="InterPro" id="IPR029039">
    <property type="entry name" value="Flavoprotein-like_sf"/>
</dbReference>
<comment type="subunit">
    <text evidence="6">Homodimer.</text>
</comment>
<keyword evidence="3 6" id="KW-0560">Oxidoreductase</keyword>
<proteinExistence type="inferred from homology"/>
<comment type="function">
    <text evidence="6">Quinone reductase that provides resistance to thiol-specific stress caused by electrophilic quinones.</text>
</comment>
<keyword evidence="4 6" id="KW-0520">NAD</keyword>
<accession>A0A1L3ZXE1</accession>
<dbReference type="GO" id="GO:0009055">
    <property type="term" value="F:electron transfer activity"/>
    <property type="evidence" value="ECO:0007669"/>
    <property type="project" value="UniProtKB-UniRule"/>
</dbReference>
<feature type="binding site" evidence="6">
    <location>
        <begin position="17"/>
        <end position="19"/>
    </location>
    <ligand>
        <name>FMN</name>
        <dbReference type="ChEBI" id="CHEBI:58210"/>
    </ligand>
</feature>
<keyword evidence="2 6" id="KW-0288">FMN</keyword>
<evidence type="ECO:0000313" key="9">
    <source>
        <dbReference type="Proteomes" id="UP000182063"/>
    </source>
</evidence>
<feature type="binding site" evidence="6">
    <location>
        <position position="11"/>
    </location>
    <ligand>
        <name>FMN</name>
        <dbReference type="ChEBI" id="CHEBI:58210"/>
    </ligand>
</feature>
<dbReference type="EMBL" id="CP018221">
    <property type="protein sequence ID" value="API60302.1"/>
    <property type="molecule type" value="Genomic_DNA"/>
</dbReference>
<dbReference type="Proteomes" id="UP000182063">
    <property type="component" value="Chromosome"/>
</dbReference>
<dbReference type="InterPro" id="IPR050104">
    <property type="entry name" value="FMN-dep_NADH:Q_OxRdtase_AzoR1"/>
</dbReference>
<dbReference type="GO" id="GO:0016652">
    <property type="term" value="F:oxidoreductase activity, acting on NAD(P)H as acceptor"/>
    <property type="evidence" value="ECO:0007669"/>
    <property type="project" value="UniProtKB-UniRule"/>
</dbReference>
<comment type="function">
    <text evidence="6">Also exhibits azoreductase activity. Catalyzes the reductive cleavage of the azo bond in aromatic azo compounds to the corresponding amines.</text>
</comment>
<comment type="catalytic activity">
    <reaction evidence="6">
        <text>2 a quinone + NADH + H(+) = 2 a 1,4-benzosemiquinone + NAD(+)</text>
        <dbReference type="Rhea" id="RHEA:65952"/>
        <dbReference type="ChEBI" id="CHEBI:15378"/>
        <dbReference type="ChEBI" id="CHEBI:57540"/>
        <dbReference type="ChEBI" id="CHEBI:57945"/>
        <dbReference type="ChEBI" id="CHEBI:132124"/>
        <dbReference type="ChEBI" id="CHEBI:134225"/>
    </reaction>
</comment>
<keyword evidence="9" id="KW-1185">Reference proteome</keyword>
<dbReference type="SUPFAM" id="SSF52218">
    <property type="entry name" value="Flavoproteins"/>
    <property type="match status" value="1"/>
</dbReference>
<evidence type="ECO:0000256" key="2">
    <source>
        <dbReference type="ARBA" id="ARBA00022643"/>
    </source>
</evidence>
<organism evidence="8 9">
    <name type="scientific">Tardibacter chloracetimidivorans</name>
    <dbReference type="NCBI Taxonomy" id="1921510"/>
    <lineage>
        <taxon>Bacteria</taxon>
        <taxon>Pseudomonadati</taxon>
        <taxon>Pseudomonadota</taxon>
        <taxon>Alphaproteobacteria</taxon>
        <taxon>Sphingomonadales</taxon>
        <taxon>Sphingomonadaceae</taxon>
        <taxon>Tardibacter</taxon>
    </lineage>
</organism>
<dbReference type="RefSeq" id="WP_072597998.1">
    <property type="nucleotide sequence ID" value="NZ_CP018221.1"/>
</dbReference>
<dbReference type="InterPro" id="IPR003680">
    <property type="entry name" value="Flavodoxin_fold"/>
</dbReference>
<keyword evidence="1 6" id="KW-0285">Flavoprotein</keyword>
<dbReference type="GO" id="GO:0010181">
    <property type="term" value="F:FMN binding"/>
    <property type="evidence" value="ECO:0007669"/>
    <property type="project" value="UniProtKB-UniRule"/>
</dbReference>
<dbReference type="Pfam" id="PF02525">
    <property type="entry name" value="Flavodoxin_2"/>
    <property type="match status" value="1"/>
</dbReference>
<protein>
    <recommendedName>
        <fullName evidence="6">FMN dependent NADH:quinone oxidoreductase</fullName>
        <ecNumber evidence="6">1.6.5.-</ecNumber>
    </recommendedName>
    <alternativeName>
        <fullName evidence="6">Azo-dye reductase</fullName>
    </alternativeName>
    <alternativeName>
        <fullName evidence="6">FMN-dependent NADH-azo compound oxidoreductase</fullName>
    </alternativeName>
    <alternativeName>
        <fullName evidence="6">FMN-dependent NADH-azoreductase</fullName>
        <ecNumber evidence="6">1.7.1.17</ecNumber>
    </alternativeName>
</protein>
<dbReference type="OrthoDB" id="9787136at2"/>
<evidence type="ECO:0000259" key="7">
    <source>
        <dbReference type="Pfam" id="PF02525"/>
    </source>
</evidence>
<comment type="catalytic activity">
    <reaction evidence="5">
        <text>N,N-dimethyl-1,4-phenylenediamine + anthranilate + 2 NAD(+) = 2-(4-dimethylaminophenyl)diazenylbenzoate + 2 NADH + 2 H(+)</text>
        <dbReference type="Rhea" id="RHEA:55872"/>
        <dbReference type="ChEBI" id="CHEBI:15378"/>
        <dbReference type="ChEBI" id="CHEBI:15783"/>
        <dbReference type="ChEBI" id="CHEBI:16567"/>
        <dbReference type="ChEBI" id="CHEBI:57540"/>
        <dbReference type="ChEBI" id="CHEBI:57945"/>
        <dbReference type="ChEBI" id="CHEBI:71579"/>
        <dbReference type="EC" id="1.7.1.17"/>
    </reaction>
    <physiologicalReaction direction="right-to-left" evidence="5">
        <dbReference type="Rhea" id="RHEA:55874"/>
    </physiologicalReaction>
</comment>
<reference evidence="9" key="1">
    <citation type="submission" date="2016-11" db="EMBL/GenBank/DDBJ databases">
        <title>Complete Genome Sequence of alachlor-degrading Sphingomonas sp. strain JJ-A5.</title>
        <authorList>
            <person name="Lee H."/>
            <person name="Ka J.-O."/>
        </authorList>
    </citation>
    <scope>NUCLEOTIDE SEQUENCE [LARGE SCALE GENOMIC DNA]</scope>
    <source>
        <strain evidence="9">JJ-A5</strain>
    </source>
</reference>
<dbReference type="EC" id="1.6.5.-" evidence="6"/>
<gene>
    <name evidence="6" type="primary">azoR</name>
    <name evidence="8" type="ORF">BSL82_14215</name>
</gene>
<evidence type="ECO:0000256" key="3">
    <source>
        <dbReference type="ARBA" id="ARBA00023002"/>
    </source>
</evidence>
<name>A0A1L3ZXE1_9SPHN</name>
<dbReference type="KEGG" id="sphj:BSL82_14215"/>
<feature type="domain" description="Flavodoxin-like fold" evidence="7">
    <location>
        <begin position="4"/>
        <end position="201"/>
    </location>
</feature>
<dbReference type="EC" id="1.7.1.17" evidence="6"/>
<dbReference type="HAMAP" id="MF_01216">
    <property type="entry name" value="Azoreductase_type1"/>
    <property type="match status" value="1"/>
</dbReference>
<dbReference type="PANTHER" id="PTHR43741">
    <property type="entry name" value="FMN-DEPENDENT NADH-AZOREDUCTASE 1"/>
    <property type="match status" value="1"/>
</dbReference>
<dbReference type="PANTHER" id="PTHR43741:SF4">
    <property type="entry name" value="FMN-DEPENDENT NADH:QUINONE OXIDOREDUCTASE"/>
    <property type="match status" value="1"/>
</dbReference>
<evidence type="ECO:0000256" key="1">
    <source>
        <dbReference type="ARBA" id="ARBA00022630"/>
    </source>
</evidence>
<dbReference type="GO" id="GO:0016655">
    <property type="term" value="F:oxidoreductase activity, acting on NAD(P)H, quinone or similar compound as acceptor"/>
    <property type="evidence" value="ECO:0007669"/>
    <property type="project" value="InterPro"/>
</dbReference>
<evidence type="ECO:0000256" key="4">
    <source>
        <dbReference type="ARBA" id="ARBA00023027"/>
    </source>
</evidence>
<dbReference type="AlphaFoldDB" id="A0A1L3ZXE1"/>
<comment type="caution">
    <text evidence="6">Lacks conserved residue(s) required for the propagation of feature annotation.</text>
</comment>
<dbReference type="STRING" id="1921510.BSL82_14215"/>